<dbReference type="Proteomes" id="UP000297245">
    <property type="component" value="Unassembled WGS sequence"/>
</dbReference>
<keyword evidence="4" id="KW-0119">Carbohydrate metabolism</keyword>
<dbReference type="GO" id="GO:0000272">
    <property type="term" value="P:polysaccharide catabolic process"/>
    <property type="evidence" value="ECO:0007669"/>
    <property type="project" value="UniProtKB-KW"/>
</dbReference>
<feature type="domain" description="GH18" evidence="10">
    <location>
        <begin position="62"/>
        <end position="339"/>
    </location>
</feature>
<evidence type="ECO:0000256" key="8">
    <source>
        <dbReference type="RuleBase" id="RU004453"/>
    </source>
</evidence>
<evidence type="ECO:0000256" key="7">
    <source>
        <dbReference type="RuleBase" id="RU000489"/>
    </source>
</evidence>
<accession>A0A4S8LQW3</accession>
<evidence type="ECO:0000256" key="1">
    <source>
        <dbReference type="ARBA" id="ARBA00000822"/>
    </source>
</evidence>
<evidence type="ECO:0000256" key="6">
    <source>
        <dbReference type="ARBA" id="ARBA00023326"/>
    </source>
</evidence>
<sequence length="339" mass="36317">MALILSPSCSFGLLVSRFLLVSLIALTLKPSESFAAPTTRGSSLETRLASRDSGSTSTAQEPIFLTYYDDYNGTPVPDVEKVKGFNVLALGFYTGHQGPMDSAQWWEKQGAKQQGIKKSYNDAGIKIIVSVFGGGADEMKITSLVNDPAGLANKIGDWVKANNLDGVDVDYEDFNALNGGTGVPWIVTFQKALRSALPSPQYVISHTPGAWLFKGGNGAYVDVHKQVGDGIDWYNIQFYNAGPDEYTTCDSLLNKSSSQYPDTSLFEIVGAGIPQNKVVLGKPATTKDAQQGNMDADVLAGCLETAKGKGWSGGVMAWAYPNADASWVSTVRSKSWPVS</sequence>
<keyword evidence="9" id="KW-0732">Signal</keyword>
<organism evidence="11 12">
    <name type="scientific">Dendrothele bispora (strain CBS 962.96)</name>
    <dbReference type="NCBI Taxonomy" id="1314807"/>
    <lineage>
        <taxon>Eukaryota</taxon>
        <taxon>Fungi</taxon>
        <taxon>Dikarya</taxon>
        <taxon>Basidiomycota</taxon>
        <taxon>Agaricomycotina</taxon>
        <taxon>Agaricomycetes</taxon>
        <taxon>Agaricomycetidae</taxon>
        <taxon>Agaricales</taxon>
        <taxon>Agaricales incertae sedis</taxon>
        <taxon>Dendrothele</taxon>
    </lineage>
</organism>
<dbReference type="OrthoDB" id="3012298at2759"/>
<dbReference type="GO" id="GO:0008843">
    <property type="term" value="F:endochitinase activity"/>
    <property type="evidence" value="ECO:0007669"/>
    <property type="project" value="UniProtKB-EC"/>
</dbReference>
<gene>
    <name evidence="11" type="ORF">K435DRAFT_863313</name>
</gene>
<proteinExistence type="inferred from homology"/>
<dbReference type="AlphaFoldDB" id="A0A4S8LQW3"/>
<dbReference type="InterPro" id="IPR017853">
    <property type="entry name" value="GH"/>
</dbReference>
<dbReference type="GO" id="GO:0006032">
    <property type="term" value="P:chitin catabolic process"/>
    <property type="evidence" value="ECO:0007669"/>
    <property type="project" value="UniProtKB-KW"/>
</dbReference>
<evidence type="ECO:0000256" key="3">
    <source>
        <dbReference type="ARBA" id="ARBA00023024"/>
    </source>
</evidence>
<dbReference type="CDD" id="cd00598">
    <property type="entry name" value="GH18_chitinase-like"/>
    <property type="match status" value="1"/>
</dbReference>
<evidence type="ECO:0000256" key="5">
    <source>
        <dbReference type="ARBA" id="ARBA00023295"/>
    </source>
</evidence>
<dbReference type="PROSITE" id="PS51910">
    <property type="entry name" value="GH18_2"/>
    <property type="match status" value="1"/>
</dbReference>
<comment type="similarity">
    <text evidence="8">Belongs to the glycosyl hydrolase 18 family.</text>
</comment>
<dbReference type="EMBL" id="ML179303">
    <property type="protein sequence ID" value="THU91580.1"/>
    <property type="molecule type" value="Genomic_DNA"/>
</dbReference>
<keyword evidence="6" id="KW-0624">Polysaccharide degradation</keyword>
<comment type="catalytic activity">
    <reaction evidence="1">
        <text>Random endo-hydrolysis of N-acetyl-beta-D-glucosaminide (1-&gt;4)-beta-linkages in chitin and chitodextrins.</text>
        <dbReference type="EC" id="3.2.1.14"/>
    </reaction>
</comment>
<evidence type="ECO:0000313" key="11">
    <source>
        <dbReference type="EMBL" id="THU91580.1"/>
    </source>
</evidence>
<evidence type="ECO:0000256" key="4">
    <source>
        <dbReference type="ARBA" id="ARBA00023277"/>
    </source>
</evidence>
<dbReference type="InterPro" id="IPR001579">
    <property type="entry name" value="Glyco_hydro_18_chit_AS"/>
</dbReference>
<name>A0A4S8LQW3_DENBC</name>
<feature type="signal peptide" evidence="9">
    <location>
        <begin position="1"/>
        <end position="35"/>
    </location>
</feature>
<keyword evidence="2 7" id="KW-0378">Hydrolase</keyword>
<dbReference type="InterPro" id="IPR001223">
    <property type="entry name" value="Glyco_hydro18_cat"/>
</dbReference>
<evidence type="ECO:0000256" key="9">
    <source>
        <dbReference type="SAM" id="SignalP"/>
    </source>
</evidence>
<evidence type="ECO:0000313" key="12">
    <source>
        <dbReference type="Proteomes" id="UP000297245"/>
    </source>
</evidence>
<dbReference type="PROSITE" id="PS01095">
    <property type="entry name" value="GH18_1"/>
    <property type="match status" value="1"/>
</dbReference>
<keyword evidence="3" id="KW-0146">Chitin degradation</keyword>
<evidence type="ECO:0000256" key="2">
    <source>
        <dbReference type="ARBA" id="ARBA00022801"/>
    </source>
</evidence>
<feature type="chain" id="PRO_5020263465" evidence="9">
    <location>
        <begin position="36"/>
        <end position="339"/>
    </location>
</feature>
<protein>
    <submittedName>
        <fullName evidence="11">Glycoside hydrolase family 18 protein</fullName>
    </submittedName>
</protein>
<dbReference type="Pfam" id="PF00704">
    <property type="entry name" value="Glyco_hydro_18"/>
    <property type="match status" value="1"/>
</dbReference>
<dbReference type="Gene3D" id="3.20.20.80">
    <property type="entry name" value="Glycosidases"/>
    <property type="match status" value="1"/>
</dbReference>
<keyword evidence="5 7" id="KW-0326">Glycosidase</keyword>
<dbReference type="SUPFAM" id="SSF51445">
    <property type="entry name" value="(Trans)glycosidases"/>
    <property type="match status" value="1"/>
</dbReference>
<evidence type="ECO:0000259" key="10">
    <source>
        <dbReference type="PROSITE" id="PS51910"/>
    </source>
</evidence>
<reference evidence="11 12" key="1">
    <citation type="journal article" date="2019" name="Nat. Ecol. Evol.">
        <title>Megaphylogeny resolves global patterns of mushroom evolution.</title>
        <authorList>
            <person name="Varga T."/>
            <person name="Krizsan K."/>
            <person name="Foldi C."/>
            <person name="Dima B."/>
            <person name="Sanchez-Garcia M."/>
            <person name="Sanchez-Ramirez S."/>
            <person name="Szollosi G.J."/>
            <person name="Szarkandi J.G."/>
            <person name="Papp V."/>
            <person name="Albert L."/>
            <person name="Andreopoulos W."/>
            <person name="Angelini C."/>
            <person name="Antonin V."/>
            <person name="Barry K.W."/>
            <person name="Bougher N.L."/>
            <person name="Buchanan P."/>
            <person name="Buyck B."/>
            <person name="Bense V."/>
            <person name="Catcheside P."/>
            <person name="Chovatia M."/>
            <person name="Cooper J."/>
            <person name="Damon W."/>
            <person name="Desjardin D."/>
            <person name="Finy P."/>
            <person name="Geml J."/>
            <person name="Haridas S."/>
            <person name="Hughes K."/>
            <person name="Justo A."/>
            <person name="Karasinski D."/>
            <person name="Kautmanova I."/>
            <person name="Kiss B."/>
            <person name="Kocsube S."/>
            <person name="Kotiranta H."/>
            <person name="LaButti K.M."/>
            <person name="Lechner B.E."/>
            <person name="Liimatainen K."/>
            <person name="Lipzen A."/>
            <person name="Lukacs Z."/>
            <person name="Mihaltcheva S."/>
            <person name="Morgado L.N."/>
            <person name="Niskanen T."/>
            <person name="Noordeloos M.E."/>
            <person name="Ohm R.A."/>
            <person name="Ortiz-Santana B."/>
            <person name="Ovrebo C."/>
            <person name="Racz N."/>
            <person name="Riley R."/>
            <person name="Savchenko A."/>
            <person name="Shiryaev A."/>
            <person name="Soop K."/>
            <person name="Spirin V."/>
            <person name="Szebenyi C."/>
            <person name="Tomsovsky M."/>
            <person name="Tulloss R.E."/>
            <person name="Uehling J."/>
            <person name="Grigoriev I.V."/>
            <person name="Vagvolgyi C."/>
            <person name="Papp T."/>
            <person name="Martin F.M."/>
            <person name="Miettinen O."/>
            <person name="Hibbett D.S."/>
            <person name="Nagy L.G."/>
        </authorList>
    </citation>
    <scope>NUCLEOTIDE SEQUENCE [LARGE SCALE GENOMIC DNA]</scope>
    <source>
        <strain evidence="11 12">CBS 962.96</strain>
    </source>
</reference>
<keyword evidence="12" id="KW-1185">Reference proteome</keyword>